<evidence type="ECO:0000256" key="3">
    <source>
        <dbReference type="ARBA" id="ARBA00022603"/>
    </source>
</evidence>
<name>A0A366GRK4_9GAMM</name>
<protein>
    <recommendedName>
        <fullName evidence="6">Ribosomal RNA small subunit methyltransferase C</fullName>
        <ecNumber evidence="6">2.1.1.172</ecNumber>
    </recommendedName>
    <alternativeName>
        <fullName evidence="6">16S rRNA m2G1207 methyltransferase</fullName>
    </alternativeName>
    <alternativeName>
        <fullName evidence="6">rRNA (guanine-N(2)-)-methyltransferase RsmC</fullName>
    </alternativeName>
</protein>
<dbReference type="PANTHER" id="PTHR47816">
    <property type="entry name" value="RIBOSOMAL RNA SMALL SUBUNIT METHYLTRANSFERASE C"/>
    <property type="match status" value="1"/>
</dbReference>
<dbReference type="Gene3D" id="3.40.50.150">
    <property type="entry name" value="Vaccinia Virus protein VP39"/>
    <property type="match status" value="2"/>
</dbReference>
<dbReference type="GO" id="GO:0005737">
    <property type="term" value="C:cytoplasm"/>
    <property type="evidence" value="ECO:0007669"/>
    <property type="project" value="UniProtKB-SubCell"/>
</dbReference>
<sequence length="348" mass="37609">MSSLPNSHEALLRNRDLLAGTVGLLGVTDPSVLPLVGDHGLAMSEHAGVYSALSGVPGWQSCFGYDDPGLQHAILDTIVVFLPKARAELDFRLALALWLARAGARLILVGEKKEGIAGAVKQLRARLPDAGKVDSARHCQVWSAEVEAPSHQFELADWITWTSIEHAGVSIEVAGMPGVFSLGELDEGTALLLDTLAREPVRASRVLDFACGAGVIGSWLQGWQRQADLATSTVDGLDVQSQAVICARATYRRNGCTGDIQASDGLSGVQGKWPAIVTNPPFHTGVRTDTSMTERFLREVASHLEPGGELRLVANSFLPYGELIQRHVGTAERLEQTRRFTVYRAFRR</sequence>
<keyword evidence="2 6" id="KW-0698">rRNA processing</keyword>
<comment type="catalytic activity">
    <reaction evidence="6">
        <text>guanosine(1207) in 16S rRNA + S-adenosyl-L-methionine = N(2)-methylguanosine(1207) in 16S rRNA + S-adenosyl-L-homocysteine + H(+)</text>
        <dbReference type="Rhea" id="RHEA:42736"/>
        <dbReference type="Rhea" id="RHEA-COMP:10213"/>
        <dbReference type="Rhea" id="RHEA-COMP:10214"/>
        <dbReference type="ChEBI" id="CHEBI:15378"/>
        <dbReference type="ChEBI" id="CHEBI:57856"/>
        <dbReference type="ChEBI" id="CHEBI:59789"/>
        <dbReference type="ChEBI" id="CHEBI:74269"/>
        <dbReference type="ChEBI" id="CHEBI:74481"/>
        <dbReference type="EC" id="2.1.1.172"/>
    </reaction>
</comment>
<dbReference type="CDD" id="cd02440">
    <property type="entry name" value="AdoMet_MTases"/>
    <property type="match status" value="1"/>
</dbReference>
<dbReference type="PANTHER" id="PTHR47816:SF4">
    <property type="entry name" value="RIBOSOMAL RNA SMALL SUBUNIT METHYLTRANSFERASE C"/>
    <property type="match status" value="1"/>
</dbReference>
<dbReference type="STRING" id="379482.SAMN04487961_1263"/>
<keyword evidence="3 6" id="KW-0489">Methyltransferase</keyword>
<comment type="caution">
    <text evidence="9">The sequence shown here is derived from an EMBL/GenBank/DDBJ whole genome shotgun (WGS) entry which is preliminary data.</text>
</comment>
<reference evidence="9 10" key="1">
    <citation type="submission" date="2018-06" db="EMBL/GenBank/DDBJ databases">
        <title>Freshwater and sediment microbial communities from various areas in North America, analyzing microbe dynamics in response to fracking.</title>
        <authorList>
            <person name="Lamendella R."/>
        </authorList>
    </citation>
    <scope>NUCLEOTIDE SEQUENCE [LARGE SCALE GENOMIC DNA]</scope>
    <source>
        <strain evidence="9 10">114J</strain>
    </source>
</reference>
<feature type="domain" description="Methyltransferase small N-terminal" evidence="8">
    <location>
        <begin position="9"/>
        <end position="159"/>
    </location>
</feature>
<evidence type="ECO:0000259" key="8">
    <source>
        <dbReference type="Pfam" id="PF08468"/>
    </source>
</evidence>
<comment type="subunit">
    <text evidence="6">Monomer.</text>
</comment>
<comment type="function">
    <text evidence="6">Specifically methylates the guanine in position 1207 of 16S rRNA in the 30S particle.</text>
</comment>
<dbReference type="OrthoDB" id="9816072at2"/>
<dbReference type="Pfam" id="PF08468">
    <property type="entry name" value="MTS_N"/>
    <property type="match status" value="1"/>
</dbReference>
<evidence type="ECO:0000313" key="10">
    <source>
        <dbReference type="Proteomes" id="UP000252995"/>
    </source>
</evidence>
<dbReference type="InterPro" id="IPR023543">
    <property type="entry name" value="rRNA_ssu_MeTfrase_C"/>
</dbReference>
<dbReference type="InterPro" id="IPR013675">
    <property type="entry name" value="Mtase_sm_N"/>
</dbReference>
<dbReference type="GO" id="GO:0052914">
    <property type="term" value="F:16S rRNA (guanine(1207)-N(2))-methyltransferase activity"/>
    <property type="evidence" value="ECO:0007669"/>
    <property type="project" value="UniProtKB-EC"/>
</dbReference>
<evidence type="ECO:0000256" key="6">
    <source>
        <dbReference type="HAMAP-Rule" id="MF_01862"/>
    </source>
</evidence>
<evidence type="ECO:0000313" key="9">
    <source>
        <dbReference type="EMBL" id="RBP30063.1"/>
    </source>
</evidence>
<evidence type="ECO:0000256" key="5">
    <source>
        <dbReference type="ARBA" id="ARBA00022691"/>
    </source>
</evidence>
<dbReference type="SUPFAM" id="SSF53335">
    <property type="entry name" value="S-adenosyl-L-methionine-dependent methyltransferases"/>
    <property type="match status" value="1"/>
</dbReference>
<dbReference type="HAMAP" id="MF_01862">
    <property type="entry name" value="16SrRNA_methyltr_C"/>
    <property type="match status" value="1"/>
</dbReference>
<dbReference type="AlphaFoldDB" id="A0A366GRK4"/>
<dbReference type="RefSeq" id="WP_113862592.1">
    <property type="nucleotide sequence ID" value="NZ_QNRO01000008.1"/>
</dbReference>
<evidence type="ECO:0000256" key="2">
    <source>
        <dbReference type="ARBA" id="ARBA00022552"/>
    </source>
</evidence>
<organism evidence="9 10">
    <name type="scientific">Marinobacter pelagius</name>
    <dbReference type="NCBI Taxonomy" id="379482"/>
    <lineage>
        <taxon>Bacteria</taxon>
        <taxon>Pseudomonadati</taxon>
        <taxon>Pseudomonadota</taxon>
        <taxon>Gammaproteobacteria</taxon>
        <taxon>Pseudomonadales</taxon>
        <taxon>Marinobacteraceae</taxon>
        <taxon>Marinobacter</taxon>
    </lineage>
</organism>
<dbReference type="Proteomes" id="UP000252995">
    <property type="component" value="Unassembled WGS sequence"/>
</dbReference>
<evidence type="ECO:0000259" key="7">
    <source>
        <dbReference type="Pfam" id="PF05175"/>
    </source>
</evidence>
<proteinExistence type="inferred from homology"/>
<comment type="subcellular location">
    <subcellularLocation>
        <location evidence="6">Cytoplasm</location>
    </subcellularLocation>
</comment>
<dbReference type="InterPro" id="IPR046977">
    <property type="entry name" value="RsmC/RlmG"/>
</dbReference>
<accession>A0A366GRK4</accession>
<dbReference type="InterPro" id="IPR029063">
    <property type="entry name" value="SAM-dependent_MTases_sf"/>
</dbReference>
<gene>
    <name evidence="6" type="primary">rsmC</name>
    <name evidence="9" type="ORF">DET50_108107</name>
</gene>
<keyword evidence="1 6" id="KW-0963">Cytoplasm</keyword>
<evidence type="ECO:0000256" key="1">
    <source>
        <dbReference type="ARBA" id="ARBA00022490"/>
    </source>
</evidence>
<evidence type="ECO:0000256" key="4">
    <source>
        <dbReference type="ARBA" id="ARBA00022679"/>
    </source>
</evidence>
<dbReference type="Pfam" id="PF05175">
    <property type="entry name" value="MTS"/>
    <property type="match status" value="1"/>
</dbReference>
<dbReference type="InterPro" id="IPR007848">
    <property type="entry name" value="Small_mtfrase_dom"/>
</dbReference>
<dbReference type="EMBL" id="QNRO01000008">
    <property type="protein sequence ID" value="RBP30063.1"/>
    <property type="molecule type" value="Genomic_DNA"/>
</dbReference>
<dbReference type="EC" id="2.1.1.172" evidence="6"/>
<comment type="similarity">
    <text evidence="6">Belongs to the methyltransferase superfamily. RsmC family.</text>
</comment>
<keyword evidence="5 6" id="KW-0949">S-adenosyl-L-methionine</keyword>
<feature type="domain" description="Methyltransferase small" evidence="7">
    <location>
        <begin position="172"/>
        <end position="344"/>
    </location>
</feature>
<keyword evidence="4 6" id="KW-0808">Transferase</keyword>